<evidence type="ECO:0000256" key="5">
    <source>
        <dbReference type="ARBA" id="ARBA00022676"/>
    </source>
</evidence>
<dbReference type="Pfam" id="PF02446">
    <property type="entry name" value="Glyco_hydro_77"/>
    <property type="match status" value="1"/>
</dbReference>
<evidence type="ECO:0000256" key="3">
    <source>
        <dbReference type="ARBA" id="ARBA00012560"/>
    </source>
</evidence>
<evidence type="ECO:0000256" key="1">
    <source>
        <dbReference type="ARBA" id="ARBA00000439"/>
    </source>
</evidence>
<dbReference type="SUPFAM" id="SSF51445">
    <property type="entry name" value="(Trans)glycosidases"/>
    <property type="match status" value="2"/>
</dbReference>
<dbReference type="InterPro" id="IPR012767">
    <property type="entry name" value="Trehalose_TreY"/>
</dbReference>
<comment type="catalytic activity">
    <reaction evidence="1 10">
        <text>Transfers a segment of a (1-&gt;4)-alpha-D-glucan to a new position in an acceptor, which may be glucose or a (1-&gt;4)-alpha-D-glucan.</text>
        <dbReference type="EC" id="2.4.1.25"/>
    </reaction>
</comment>
<dbReference type="EC" id="2.4.1.25" evidence="3 10"/>
<gene>
    <name evidence="13" type="primary">treY</name>
    <name evidence="13" type="ORF">FDQ92_12840</name>
</gene>
<dbReference type="InterPro" id="IPR006047">
    <property type="entry name" value="GH13_cat_dom"/>
</dbReference>
<dbReference type="GO" id="GO:0005975">
    <property type="term" value="P:carbohydrate metabolic process"/>
    <property type="evidence" value="ECO:0007669"/>
    <property type="project" value="InterPro"/>
</dbReference>
<dbReference type="Gene3D" id="3.30.1590.10">
    <property type="entry name" value="Maltooligosyl trehalose synthase, domain 2"/>
    <property type="match status" value="1"/>
</dbReference>
<keyword evidence="14" id="KW-1185">Reference proteome</keyword>
<evidence type="ECO:0000256" key="2">
    <source>
        <dbReference type="ARBA" id="ARBA00005684"/>
    </source>
</evidence>
<keyword evidence="5 10" id="KW-0328">Glycosyltransferase</keyword>
<protein>
    <recommendedName>
        <fullName evidence="4 10">4-alpha-glucanotransferase</fullName>
        <ecNumber evidence="3 10">2.4.1.25</ecNumber>
    </recommendedName>
    <alternativeName>
        <fullName evidence="8 10">Amylomaltase</fullName>
    </alternativeName>
    <alternativeName>
        <fullName evidence="9 10">Disproportionating enzyme</fullName>
    </alternativeName>
</protein>
<sequence length="1761" mass="200025">MTSMTPPTPLDLLAEACGIESRYHDIWGHPHEVSRETQLAILSAMGLDISDDAEAEAALAALETAAWKRVLEPVQVVVEGSRPVVSLNVTQRAADTTWRWNVREESGPEHHGTLLPRDLEAVDRRSLEDDTVVRYRFEVPVSLPSGYHDLFVAPETEEAPPPASLRLIVAPETCYTPPRLEGDGRTWGPAVQLYAVRSRRNWGIGDFTDLNGLVEFCAAAGAGILGVNPLNVLFPQNPHHVSPYSPSSRLFLNLWYLDIEAIPDFAECGEARTAVFEPSFQARLSQLRMEDFVNYKEIIGIKQQVLELLWHSFRVNHLERETDRGRAFRGFQSHRGETLRRYGVFEALQEHFRSQDPSIWGWPVWPAAYRDPSSEAVRAFAESRSDRVAFHQYVVWQAEEQLAAVGRRSMECGLAVGLYQDLPVGVDAAGFDTWADPEVYALGARAGAPPDDFNLMGQDWGLPPYIPHRLKNARYEPFIAVLRSNMRYSGAIRIDHVMGLMRLFWVPPGKKPVDGTYVRYPFQDLLSILALESRRNRCLVIGEDLGTVPDEVRAALRERGVYAYKLFYFEKDDSGTFRSPEDYPVQALAAVTTHDLPTLPGFWQARDIDVRTELGLFPTDTLREQQIVSRAQDRARLLLALEREGLLPEGTGVQPVSVPEMTPELVQSVYHYLARTRSKLVMVQLEDLLGQLDQVNLPGTVDTYPNWRRKLPVDLESLADHDTVKKTIAALRKERPPRGKPRLFRKGAPGEEEGVATAPPPALIPLATYRLQFHKDFGFARAAELVPYLRDLGISHVYASPFLMARPGSRHGYDIIDHGRINPELGSAADFDRFVETLHQHDMGLILDLVPNHMGIGSDNRWWMDVLENGEASPFRSFFDITWRPLKEKLRGKVLLPILEDRYGAVLEGGLLQVVFDAHKGEFRLHYHEHSFPLDPGSYGDILDWDMGRLEAWMGADNPRFREFQTLCNTFRNLPRFDPNDPESSRSRLRDKENGKWQLARLCNESPEIRRYVQENVIVLNGETGNPGSFDLLHRLLEAQFFRLAYWRVASDEINYRRFFDVNDLACLRTEDPQVFEDTHQLVLDLVAEGKIHGLRIDHPDGLYDPEQYFRRLQDAAGGPSFAARRGKAGEAEAVEEPAIYMVAEKILVGEERLRRTWAVHGTTGYEFSNLASGLSVASWNRRAMDRIYTWFLARRTDYRELLYDCKKLIMKTALASELNVLAHELDKISESNRHFRDFTLTNLREALTEVVACFPIYRTYVTRDGAADEDRASVARAVAEARRRSRAEDLSVFDYVQAVLTQAFTEPGIRDDDRADPSHVDPGGLDRETGTAGPKPTAAPTFKEAARRFTMKFQQYTAPVMAKGMEDTSFYIYNRLLSLNEVGGEPERFGCSVAEFHRQNVERLEQWPHAMLNTSTHDSKRSEDVRARINVLTEIPDRWREGLRAWSRMNRSLRTRIGGITAPDRNDEYALYQTLVGSLPLDAREPAVLENYRTRVEAASIKAVREAKVHSSWINPHPEYEAAVKRFLQGILQNADANPFLQDFLPFADRIARFGMLNSASQTLLKLTVPGVPDIYQGNETWRYCLVDPDNRRPVNFDLRRSLLDRVQALNSEPEADRAQRAADLVRNMDDGGLKLYVTWKTLQLRRRDPDLFQTGSYEPLAVKGPWRDHACAFARRKGRRTLVVVAPRLFATLLGFDRDPRTWNAGIWENTSVEWPKDLRGASFRNVFTARLVSGDPDGPGLPLATILEHFPVAVLESI</sequence>
<dbReference type="OrthoDB" id="9761577at2"/>
<proteinExistence type="inferred from homology"/>
<dbReference type="PANTHER" id="PTHR32438:SF5">
    <property type="entry name" value="4-ALPHA-GLUCANOTRANSFERASE DPE1, CHLOROPLASTIC_AMYLOPLASTIC"/>
    <property type="match status" value="1"/>
</dbReference>
<feature type="region of interest" description="Disordered" evidence="11">
    <location>
        <begin position="736"/>
        <end position="757"/>
    </location>
</feature>
<evidence type="ECO:0000256" key="6">
    <source>
        <dbReference type="ARBA" id="ARBA00022679"/>
    </source>
</evidence>
<keyword evidence="7 10" id="KW-0119">Carbohydrate metabolism</keyword>
<evidence type="ECO:0000256" key="7">
    <source>
        <dbReference type="ARBA" id="ARBA00023277"/>
    </source>
</evidence>
<feature type="domain" description="Glycosyl hydrolase family 13 catalytic" evidence="12">
    <location>
        <begin position="778"/>
        <end position="1609"/>
    </location>
</feature>
<reference evidence="13 14" key="1">
    <citation type="submission" date="2019-05" db="EMBL/GenBank/DDBJ databases">
        <title>The Complete Genome Sequence of the n-alkane-degrading Desulfoglaeba alkanexedens ALDC reveals multiple alkylsuccinate synthase gene clusters.</title>
        <authorList>
            <person name="Callaghan A.V."/>
            <person name="Davidova I.A."/>
            <person name="Duncan K.E."/>
            <person name="Morris B."/>
            <person name="McInerney M.J."/>
        </authorList>
    </citation>
    <scope>NUCLEOTIDE SEQUENCE [LARGE SCALE GENOMIC DNA]</scope>
    <source>
        <strain evidence="13 14">ALDC</strain>
    </source>
</reference>
<dbReference type="InterPro" id="IPR013797">
    <property type="entry name" value="Maltooligo_trehalose_synth_4"/>
</dbReference>
<dbReference type="Gene3D" id="1.10.10.470">
    <property type="entry name" value="Maltooligosyl trehalose synthase, domain 4"/>
    <property type="match status" value="1"/>
</dbReference>
<dbReference type="NCBIfam" id="TIGR02401">
    <property type="entry name" value="trehalose_TreY"/>
    <property type="match status" value="1"/>
</dbReference>
<dbReference type="GO" id="GO:0004134">
    <property type="term" value="F:4-alpha-glucanotransferase activity"/>
    <property type="evidence" value="ECO:0007669"/>
    <property type="project" value="UniProtKB-EC"/>
</dbReference>
<dbReference type="Gene3D" id="3.20.20.80">
    <property type="entry name" value="Glycosidases"/>
    <property type="match status" value="4"/>
</dbReference>
<dbReference type="InterPro" id="IPR003385">
    <property type="entry name" value="Glyco_hydro_77"/>
</dbReference>
<dbReference type="SMART" id="SM00642">
    <property type="entry name" value="Aamy"/>
    <property type="match status" value="1"/>
</dbReference>
<evidence type="ECO:0000256" key="11">
    <source>
        <dbReference type="SAM" id="MobiDB-lite"/>
    </source>
</evidence>
<accession>A0A4P8L4Q6</accession>
<dbReference type="Proteomes" id="UP000298602">
    <property type="component" value="Chromosome"/>
</dbReference>
<feature type="region of interest" description="Disordered" evidence="11">
    <location>
        <begin position="1308"/>
        <end position="1340"/>
    </location>
</feature>
<name>A0A4P8L4Q6_9BACT</name>
<dbReference type="NCBIfam" id="TIGR00217">
    <property type="entry name" value="malQ"/>
    <property type="match status" value="1"/>
</dbReference>
<comment type="similarity">
    <text evidence="2 10">Belongs to the disproportionating enzyme family.</text>
</comment>
<dbReference type="CDD" id="cd11336">
    <property type="entry name" value="AmyAc_MTSase"/>
    <property type="match status" value="1"/>
</dbReference>
<dbReference type="PANTHER" id="PTHR32438">
    <property type="entry name" value="4-ALPHA-GLUCANOTRANSFERASE DPE1, CHLOROPLASTIC/AMYLOPLASTIC"/>
    <property type="match status" value="1"/>
</dbReference>
<keyword evidence="6 10" id="KW-0808">Transferase</keyword>
<organism evidence="13 14">
    <name type="scientific">Desulfoglaeba alkanexedens ALDC</name>
    <dbReference type="NCBI Taxonomy" id="980445"/>
    <lineage>
        <taxon>Bacteria</taxon>
        <taxon>Pseudomonadati</taxon>
        <taxon>Thermodesulfobacteriota</taxon>
        <taxon>Syntrophobacteria</taxon>
        <taxon>Syntrophobacterales</taxon>
        <taxon>Syntrophobacteraceae</taxon>
        <taxon>Desulfoglaeba</taxon>
    </lineage>
</organism>
<evidence type="ECO:0000256" key="10">
    <source>
        <dbReference type="RuleBase" id="RU361207"/>
    </source>
</evidence>
<dbReference type="KEGG" id="dax:FDQ92_12840"/>
<dbReference type="EMBL" id="CP040098">
    <property type="protein sequence ID" value="QCQ22977.1"/>
    <property type="molecule type" value="Genomic_DNA"/>
</dbReference>
<dbReference type="InterPro" id="IPR048458">
    <property type="entry name" value="MalQ_N"/>
</dbReference>
<evidence type="ECO:0000256" key="9">
    <source>
        <dbReference type="ARBA" id="ARBA00031501"/>
    </source>
</evidence>
<dbReference type="Pfam" id="PF00128">
    <property type="entry name" value="Alpha-amylase"/>
    <property type="match status" value="1"/>
</dbReference>
<evidence type="ECO:0000256" key="4">
    <source>
        <dbReference type="ARBA" id="ARBA00020295"/>
    </source>
</evidence>
<dbReference type="InterPro" id="IPR017853">
    <property type="entry name" value="GH"/>
</dbReference>
<feature type="compositionally biased region" description="Basic and acidic residues" evidence="11">
    <location>
        <begin position="1309"/>
        <end position="1330"/>
    </location>
</feature>
<evidence type="ECO:0000313" key="13">
    <source>
        <dbReference type="EMBL" id="QCQ22977.1"/>
    </source>
</evidence>
<evidence type="ECO:0000256" key="8">
    <source>
        <dbReference type="ARBA" id="ARBA00031423"/>
    </source>
</evidence>
<evidence type="ECO:0000259" key="12">
    <source>
        <dbReference type="SMART" id="SM00642"/>
    </source>
</evidence>
<evidence type="ECO:0000313" key="14">
    <source>
        <dbReference type="Proteomes" id="UP000298602"/>
    </source>
</evidence>
<reference evidence="13 14" key="2">
    <citation type="submission" date="2019-05" db="EMBL/GenBank/DDBJ databases">
        <authorList>
            <person name="Suflita J.M."/>
            <person name="Marks C.R."/>
        </authorList>
    </citation>
    <scope>NUCLEOTIDE SEQUENCE [LARGE SCALE GENOMIC DNA]</scope>
    <source>
        <strain evidence="13 14">ALDC</strain>
    </source>
</reference>
<dbReference type="Pfam" id="PF21226">
    <property type="entry name" value="MalQ_N"/>
    <property type="match status" value="1"/>
</dbReference>